<comment type="caution">
    <text evidence="1">The sequence shown here is derived from an EMBL/GenBank/DDBJ whole genome shotgun (WGS) entry which is preliminary data.</text>
</comment>
<proteinExistence type="predicted"/>
<dbReference type="AlphaFoldDB" id="A0A2T0SMF1"/>
<gene>
    <name evidence="1" type="ORF">CLV43_116100</name>
</gene>
<dbReference type="EMBL" id="PVTF01000016">
    <property type="protein sequence ID" value="PRY34592.1"/>
    <property type="molecule type" value="Genomic_DNA"/>
</dbReference>
<evidence type="ECO:0000313" key="1">
    <source>
        <dbReference type="EMBL" id="PRY34592.1"/>
    </source>
</evidence>
<name>A0A2T0SMF1_9PSEU</name>
<dbReference type="Proteomes" id="UP000239494">
    <property type="component" value="Unassembled WGS sequence"/>
</dbReference>
<sequence>MFESMTVQVRAGLGERRLTAAVRDVFDRHQELRESGAVCEVRRVPVHGLAGQALVDRAAAEVDAVANRVGSALFRVLWLDAGADLSGKLVLLVHRRVMAAVPWPVLLSELVSAWNRGDSAADLVGALDA</sequence>
<dbReference type="SUPFAM" id="SSF52777">
    <property type="entry name" value="CoA-dependent acyltransferases"/>
    <property type="match status" value="1"/>
</dbReference>
<accession>A0A2T0SMF1</accession>
<reference evidence="1 2" key="1">
    <citation type="submission" date="2018-03" db="EMBL/GenBank/DDBJ databases">
        <title>Genomic Encyclopedia of Archaeal and Bacterial Type Strains, Phase II (KMG-II): from individual species to whole genera.</title>
        <authorList>
            <person name="Goeker M."/>
        </authorList>
    </citation>
    <scope>NUCLEOTIDE SEQUENCE [LARGE SCALE GENOMIC DNA]</scope>
    <source>
        <strain evidence="1 2">DSM 44720</strain>
    </source>
</reference>
<organism evidence="1 2">
    <name type="scientific">Umezawaea tangerina</name>
    <dbReference type="NCBI Taxonomy" id="84725"/>
    <lineage>
        <taxon>Bacteria</taxon>
        <taxon>Bacillati</taxon>
        <taxon>Actinomycetota</taxon>
        <taxon>Actinomycetes</taxon>
        <taxon>Pseudonocardiales</taxon>
        <taxon>Pseudonocardiaceae</taxon>
        <taxon>Umezawaea</taxon>
    </lineage>
</organism>
<evidence type="ECO:0000313" key="2">
    <source>
        <dbReference type="Proteomes" id="UP000239494"/>
    </source>
</evidence>
<keyword evidence="2" id="KW-1185">Reference proteome</keyword>
<protein>
    <submittedName>
        <fullName evidence="1">Uncharacterized protein</fullName>
    </submittedName>
</protein>